<protein>
    <recommendedName>
        <fullName evidence="3">DUF4157 domain-containing protein</fullName>
    </recommendedName>
</protein>
<evidence type="ECO:0008006" key="3">
    <source>
        <dbReference type="Google" id="ProtNLM"/>
    </source>
</evidence>
<evidence type="ECO:0000313" key="2">
    <source>
        <dbReference type="Proteomes" id="UP000179153"/>
    </source>
</evidence>
<gene>
    <name evidence="1" type="ORF">A2932_01035</name>
</gene>
<organism evidence="1 2">
    <name type="scientific">Candidatus Spechtbacteria bacterium RIFCSPLOWO2_01_FULL_46_10</name>
    <dbReference type="NCBI Taxonomy" id="1802163"/>
    <lineage>
        <taxon>Bacteria</taxon>
        <taxon>Candidatus Spechtiibacteriota</taxon>
    </lineage>
</organism>
<name>A0A1G2HGP8_9BACT</name>
<dbReference type="Proteomes" id="UP000179153">
    <property type="component" value="Unassembled WGS sequence"/>
</dbReference>
<evidence type="ECO:0000313" key="1">
    <source>
        <dbReference type="EMBL" id="OGZ61048.1"/>
    </source>
</evidence>
<reference evidence="1 2" key="1">
    <citation type="journal article" date="2016" name="Nat. Commun.">
        <title>Thousands of microbial genomes shed light on interconnected biogeochemical processes in an aquifer system.</title>
        <authorList>
            <person name="Anantharaman K."/>
            <person name="Brown C.T."/>
            <person name="Hug L.A."/>
            <person name="Sharon I."/>
            <person name="Castelle C.J."/>
            <person name="Probst A.J."/>
            <person name="Thomas B.C."/>
            <person name="Singh A."/>
            <person name="Wilkins M.J."/>
            <person name="Karaoz U."/>
            <person name="Brodie E.L."/>
            <person name="Williams K.H."/>
            <person name="Hubbard S.S."/>
            <person name="Banfield J.F."/>
        </authorList>
    </citation>
    <scope>NUCLEOTIDE SEQUENCE [LARGE SCALE GENOMIC DNA]</scope>
</reference>
<dbReference type="EMBL" id="MHOI01000031">
    <property type="protein sequence ID" value="OGZ61048.1"/>
    <property type="molecule type" value="Genomic_DNA"/>
</dbReference>
<proteinExistence type="predicted"/>
<comment type="caution">
    <text evidence="1">The sequence shown here is derived from an EMBL/GenBank/DDBJ whole genome shotgun (WGS) entry which is preliminary data.</text>
</comment>
<sequence>MRYLANLPWTIIGLILAATCFPEEFRYWKNDTLVFTVHFIWFIPKKYIGWTCGHVILINKNAKKNERLLRHELVHVEQHDRYWGLFPILYLWERMLRGYANNRFEVEARSRANSPY</sequence>
<accession>A0A1G2HGP8</accession>
<dbReference type="AlphaFoldDB" id="A0A1G2HGP8"/>